<dbReference type="InterPro" id="IPR010987">
    <property type="entry name" value="Glutathione-S-Trfase_C-like"/>
</dbReference>
<dbReference type="EMBL" id="BSOS01000005">
    <property type="protein sequence ID" value="GLR65494.1"/>
    <property type="molecule type" value="Genomic_DNA"/>
</dbReference>
<dbReference type="InterPro" id="IPR036249">
    <property type="entry name" value="Thioredoxin-like_sf"/>
</dbReference>
<proteinExistence type="inferred from homology"/>
<dbReference type="RefSeq" id="WP_284255992.1">
    <property type="nucleotide sequence ID" value="NZ_BSOS01000005.1"/>
</dbReference>
<protein>
    <submittedName>
        <fullName evidence="4">Thiol:disulfide oxidoreductase</fullName>
    </submittedName>
</protein>
<gene>
    <name evidence="4" type="ORF">GCM10010909_01720</name>
</gene>
<dbReference type="CDD" id="cd10291">
    <property type="entry name" value="GST_C_YfcG_like"/>
    <property type="match status" value="1"/>
</dbReference>
<dbReference type="PROSITE" id="PS50405">
    <property type="entry name" value="GST_CTER"/>
    <property type="match status" value="1"/>
</dbReference>
<dbReference type="SUPFAM" id="SSF52833">
    <property type="entry name" value="Thioredoxin-like"/>
    <property type="match status" value="1"/>
</dbReference>
<dbReference type="CDD" id="cd03048">
    <property type="entry name" value="GST_N_Ure2p_like"/>
    <property type="match status" value="1"/>
</dbReference>
<dbReference type="PANTHER" id="PTHR44051:SF19">
    <property type="entry name" value="DISULFIDE-BOND OXIDOREDUCTASE YFCG"/>
    <property type="match status" value="1"/>
</dbReference>
<sequence>MIQFHYWPSPNGQKVLIFLEETRTGYELAPVNIMQGEQFNASFLAISPNNRMPAIVDTTPLGGGGPVSVFESGAILLYLARKTGRFWPSTPAGEAEMLQWLMWQMSALGPMAGQAHHFSHSAPEKLPYAINRYITETARLYAVLNRRLAGRPYVAGADYGLADMAIYPWVVFHKMHSQNLDDFPNIARWSALLAARPAVIRAYEIAAPYLAQSVMSEDAKKHLFGQTAESTRARN</sequence>
<dbReference type="InterPro" id="IPR004045">
    <property type="entry name" value="Glutathione_S-Trfase_N"/>
</dbReference>
<name>A0ABQ5ZZX4_9PROT</name>
<dbReference type="Pfam" id="PF00043">
    <property type="entry name" value="GST_C"/>
    <property type="match status" value="1"/>
</dbReference>
<evidence type="ECO:0000256" key="1">
    <source>
        <dbReference type="RuleBase" id="RU003494"/>
    </source>
</evidence>
<comment type="similarity">
    <text evidence="1">Belongs to the GST superfamily.</text>
</comment>
<dbReference type="InterPro" id="IPR040079">
    <property type="entry name" value="Glutathione_S-Trfase"/>
</dbReference>
<feature type="domain" description="GST C-terminal" evidence="3">
    <location>
        <begin position="90"/>
        <end position="223"/>
    </location>
</feature>
<dbReference type="PANTHER" id="PTHR44051">
    <property type="entry name" value="GLUTATHIONE S-TRANSFERASE-RELATED"/>
    <property type="match status" value="1"/>
</dbReference>
<evidence type="ECO:0000259" key="3">
    <source>
        <dbReference type="PROSITE" id="PS50405"/>
    </source>
</evidence>
<reference evidence="5" key="1">
    <citation type="journal article" date="2019" name="Int. J. Syst. Evol. Microbiol.">
        <title>The Global Catalogue of Microorganisms (GCM) 10K type strain sequencing project: providing services to taxonomists for standard genome sequencing and annotation.</title>
        <authorList>
            <consortium name="The Broad Institute Genomics Platform"/>
            <consortium name="The Broad Institute Genome Sequencing Center for Infectious Disease"/>
            <person name="Wu L."/>
            <person name="Ma J."/>
        </authorList>
    </citation>
    <scope>NUCLEOTIDE SEQUENCE [LARGE SCALE GENOMIC DNA]</scope>
    <source>
        <strain evidence="5">NBRC 112502</strain>
    </source>
</reference>
<dbReference type="SFLD" id="SFLDG01151">
    <property type="entry name" value="Main.2:_Nu-like"/>
    <property type="match status" value="1"/>
</dbReference>
<dbReference type="SFLD" id="SFLDS00019">
    <property type="entry name" value="Glutathione_Transferase_(cytos"/>
    <property type="match status" value="1"/>
</dbReference>
<accession>A0ABQ5ZZX4</accession>
<dbReference type="Gene3D" id="1.20.1050.10">
    <property type="match status" value="1"/>
</dbReference>
<dbReference type="Gene3D" id="3.40.30.10">
    <property type="entry name" value="Glutaredoxin"/>
    <property type="match status" value="1"/>
</dbReference>
<evidence type="ECO:0000313" key="4">
    <source>
        <dbReference type="EMBL" id="GLR65494.1"/>
    </source>
</evidence>
<dbReference type="Proteomes" id="UP001156641">
    <property type="component" value="Unassembled WGS sequence"/>
</dbReference>
<dbReference type="SUPFAM" id="SSF47616">
    <property type="entry name" value="GST C-terminal domain-like"/>
    <property type="match status" value="1"/>
</dbReference>
<evidence type="ECO:0000259" key="2">
    <source>
        <dbReference type="PROSITE" id="PS50404"/>
    </source>
</evidence>
<feature type="domain" description="GST N-terminal" evidence="2">
    <location>
        <begin position="1"/>
        <end position="87"/>
    </location>
</feature>
<comment type="caution">
    <text evidence="4">The sequence shown here is derived from an EMBL/GenBank/DDBJ whole genome shotgun (WGS) entry which is preliminary data.</text>
</comment>
<organism evidence="4 5">
    <name type="scientific">Acidocella aquatica</name>
    <dbReference type="NCBI Taxonomy" id="1922313"/>
    <lineage>
        <taxon>Bacteria</taxon>
        <taxon>Pseudomonadati</taxon>
        <taxon>Pseudomonadota</taxon>
        <taxon>Alphaproteobacteria</taxon>
        <taxon>Acetobacterales</taxon>
        <taxon>Acidocellaceae</taxon>
        <taxon>Acidocella</taxon>
    </lineage>
</organism>
<dbReference type="PROSITE" id="PS50404">
    <property type="entry name" value="GST_NTER"/>
    <property type="match status" value="1"/>
</dbReference>
<evidence type="ECO:0000313" key="5">
    <source>
        <dbReference type="Proteomes" id="UP001156641"/>
    </source>
</evidence>
<dbReference type="SFLD" id="SFLDG00358">
    <property type="entry name" value="Main_(cytGST)"/>
    <property type="match status" value="1"/>
</dbReference>
<dbReference type="Pfam" id="PF02798">
    <property type="entry name" value="GST_N"/>
    <property type="match status" value="1"/>
</dbReference>
<dbReference type="InterPro" id="IPR036282">
    <property type="entry name" value="Glutathione-S-Trfase_C_sf"/>
</dbReference>
<keyword evidence="5" id="KW-1185">Reference proteome</keyword>
<dbReference type="InterPro" id="IPR004046">
    <property type="entry name" value="GST_C"/>
</dbReference>